<dbReference type="PANTHER" id="PTHR43537">
    <property type="entry name" value="TRANSCRIPTIONAL REGULATOR, GNTR FAMILY"/>
    <property type="match status" value="1"/>
</dbReference>
<dbReference type="Pfam" id="PF00392">
    <property type="entry name" value="GntR"/>
    <property type="match status" value="1"/>
</dbReference>
<dbReference type="CDD" id="cd07377">
    <property type="entry name" value="WHTH_GntR"/>
    <property type="match status" value="1"/>
</dbReference>
<evidence type="ECO:0000256" key="3">
    <source>
        <dbReference type="ARBA" id="ARBA00023163"/>
    </source>
</evidence>
<dbReference type="Proteomes" id="UP001269375">
    <property type="component" value="Unassembled WGS sequence"/>
</dbReference>
<dbReference type="SUPFAM" id="SSF48008">
    <property type="entry name" value="GntR ligand-binding domain-like"/>
    <property type="match status" value="1"/>
</dbReference>
<dbReference type="SUPFAM" id="SSF46785">
    <property type="entry name" value="Winged helix' DNA-binding domain"/>
    <property type="match status" value="1"/>
</dbReference>
<dbReference type="Gene3D" id="1.20.120.530">
    <property type="entry name" value="GntR ligand-binding domain-like"/>
    <property type="match status" value="1"/>
</dbReference>
<dbReference type="InterPro" id="IPR036390">
    <property type="entry name" value="WH_DNA-bd_sf"/>
</dbReference>
<dbReference type="SMART" id="SM00345">
    <property type="entry name" value="HTH_GNTR"/>
    <property type="match status" value="1"/>
</dbReference>
<dbReference type="EMBL" id="JARWAO010000001">
    <property type="protein sequence ID" value="MDR5894841.1"/>
    <property type="molecule type" value="Genomic_DNA"/>
</dbReference>
<dbReference type="SMART" id="SM00895">
    <property type="entry name" value="FCD"/>
    <property type="match status" value="1"/>
</dbReference>
<evidence type="ECO:0000259" key="4">
    <source>
        <dbReference type="PROSITE" id="PS50949"/>
    </source>
</evidence>
<dbReference type="Gene3D" id="1.10.10.10">
    <property type="entry name" value="Winged helix-like DNA-binding domain superfamily/Winged helix DNA-binding domain"/>
    <property type="match status" value="1"/>
</dbReference>
<protein>
    <submittedName>
        <fullName evidence="5">FCD domain-containing protein</fullName>
    </submittedName>
</protein>
<feature type="domain" description="HTH gntR-type" evidence="4">
    <location>
        <begin position="4"/>
        <end position="72"/>
    </location>
</feature>
<evidence type="ECO:0000313" key="5">
    <source>
        <dbReference type="EMBL" id="MDR5894841.1"/>
    </source>
</evidence>
<keyword evidence="3" id="KW-0804">Transcription</keyword>
<proteinExistence type="predicted"/>
<gene>
    <name evidence="5" type="ORF">QC825_01980</name>
</gene>
<evidence type="ECO:0000256" key="1">
    <source>
        <dbReference type="ARBA" id="ARBA00023015"/>
    </source>
</evidence>
<reference evidence="5 6" key="1">
    <citation type="submission" date="2023-04" db="EMBL/GenBank/DDBJ databases">
        <title>A long-awaited taxogenomic arrangement of the family Halomonadaceae.</title>
        <authorList>
            <person name="De La Haba R."/>
            <person name="Chuvochina M."/>
            <person name="Wittouck S."/>
            <person name="Arahal D.R."/>
            <person name="Sanchez-Porro C."/>
            <person name="Hugenholtz P."/>
            <person name="Ventosa A."/>
        </authorList>
    </citation>
    <scope>NUCLEOTIDE SEQUENCE [LARGE SCALE GENOMIC DNA]</scope>
    <source>
        <strain evidence="5 6">DSM 22428</strain>
    </source>
</reference>
<keyword evidence="6" id="KW-1185">Reference proteome</keyword>
<dbReference type="RefSeq" id="WP_251592843.1">
    <property type="nucleotide sequence ID" value="NZ_JAMLJI010000002.1"/>
</dbReference>
<keyword evidence="1" id="KW-0805">Transcription regulation</keyword>
<dbReference type="InterPro" id="IPR036388">
    <property type="entry name" value="WH-like_DNA-bd_sf"/>
</dbReference>
<accession>A0ABU1GS39</accession>
<dbReference type="PROSITE" id="PS50949">
    <property type="entry name" value="HTH_GNTR"/>
    <property type="match status" value="1"/>
</dbReference>
<sequence>MPDTPDSPDIAEWLVSEIFAGRFQPGAFIPRELDLCTRYGLGRTVVRKHLAVLADNGIIARISGHGSRVQPWHEWNILDPTVTQWIARYAGPNQELLREILTFRLSVEPFVAMTAAREANAHDLVAIEEAWQALSDHFKRSEGETDHHLHSEHDVAFHVAIYKATHNVVWSRLSHVLRPSITLLVQESNLSTRSPAESLEQHRCLMEAIRVRDPARAFQAAQTVLSATADALGLEMSEAAATPLTPGFTAG</sequence>
<organism evidence="5 6">
    <name type="scientific">Larsenimonas suaedae</name>
    <dbReference type="NCBI Taxonomy" id="1851019"/>
    <lineage>
        <taxon>Bacteria</taxon>
        <taxon>Pseudomonadati</taxon>
        <taxon>Pseudomonadota</taxon>
        <taxon>Gammaproteobacteria</taxon>
        <taxon>Oceanospirillales</taxon>
        <taxon>Halomonadaceae</taxon>
        <taxon>Larsenimonas</taxon>
    </lineage>
</organism>
<evidence type="ECO:0000256" key="2">
    <source>
        <dbReference type="ARBA" id="ARBA00023125"/>
    </source>
</evidence>
<dbReference type="Pfam" id="PF07729">
    <property type="entry name" value="FCD"/>
    <property type="match status" value="1"/>
</dbReference>
<keyword evidence="2" id="KW-0238">DNA-binding</keyword>
<dbReference type="InterPro" id="IPR000524">
    <property type="entry name" value="Tscrpt_reg_HTH_GntR"/>
</dbReference>
<dbReference type="InterPro" id="IPR011711">
    <property type="entry name" value="GntR_C"/>
</dbReference>
<dbReference type="PANTHER" id="PTHR43537:SF44">
    <property type="entry name" value="GNTR FAMILY REGULATORY PROTEIN"/>
    <property type="match status" value="1"/>
</dbReference>
<evidence type="ECO:0000313" key="6">
    <source>
        <dbReference type="Proteomes" id="UP001269375"/>
    </source>
</evidence>
<comment type="caution">
    <text evidence="5">The sequence shown here is derived from an EMBL/GenBank/DDBJ whole genome shotgun (WGS) entry which is preliminary data.</text>
</comment>
<name>A0ABU1GS39_9GAMM</name>
<dbReference type="InterPro" id="IPR008920">
    <property type="entry name" value="TF_FadR/GntR_C"/>
</dbReference>